<organism evidence="1 2">
    <name type="scientific">Caloranaerobacter azorensis</name>
    <dbReference type="NCBI Taxonomy" id="116090"/>
    <lineage>
        <taxon>Bacteria</taxon>
        <taxon>Bacillati</taxon>
        <taxon>Bacillota</taxon>
        <taxon>Tissierellia</taxon>
        <taxon>Tissierellales</taxon>
        <taxon>Thermohalobacteraceae</taxon>
        <taxon>Caloranaerobacter</taxon>
    </lineage>
</organism>
<gene>
    <name evidence="1" type="ORF">G3A45_12435</name>
</gene>
<protein>
    <submittedName>
        <fullName evidence="1">Uncharacterized protein</fullName>
    </submittedName>
</protein>
<dbReference type="EMBL" id="CP048617">
    <property type="protein sequence ID" value="QIB28010.1"/>
    <property type="molecule type" value="Genomic_DNA"/>
</dbReference>
<reference evidence="1 2" key="1">
    <citation type="submission" date="2020-02" db="EMBL/GenBank/DDBJ databases">
        <title>Thermophilic hydrogen producing bacteria, Caloranaerobacter azorensis.</title>
        <authorList>
            <person name="Baek K."/>
        </authorList>
    </citation>
    <scope>NUCLEOTIDE SEQUENCE [LARGE SCALE GENOMIC DNA]</scope>
    <source>
        <strain evidence="1 2">T3-1</strain>
    </source>
</reference>
<name>A0A6P1YFD4_9FIRM</name>
<evidence type="ECO:0000313" key="2">
    <source>
        <dbReference type="Proteomes" id="UP000464452"/>
    </source>
</evidence>
<accession>A0A6P1YFD4</accession>
<dbReference type="KEGG" id="cazo:G3A45_12435"/>
<evidence type="ECO:0000313" key="1">
    <source>
        <dbReference type="EMBL" id="QIB28010.1"/>
    </source>
</evidence>
<proteinExistence type="predicted"/>
<dbReference type="RefSeq" id="WP_163235939.1">
    <property type="nucleotide sequence ID" value="NZ_CP048617.1"/>
</dbReference>
<sequence length="67" mass="7832">MKITLKTILSLIAENLIIAEIFLTIDDTLQVKFGKRFDYHDKLFDHTNKTCNSYLDGYCFDSVKIKK</sequence>
<dbReference type="AlphaFoldDB" id="A0A6P1YFD4"/>
<dbReference type="Proteomes" id="UP000464452">
    <property type="component" value="Chromosome"/>
</dbReference>